<name>A0A2P8GFN7_9BACT</name>
<reference evidence="1 2" key="1">
    <citation type="submission" date="2018-03" db="EMBL/GenBank/DDBJ databases">
        <title>Genomic Encyclopedia of Archaeal and Bacterial Type Strains, Phase II (KMG-II): from individual species to whole genera.</title>
        <authorList>
            <person name="Goeker M."/>
        </authorList>
    </citation>
    <scope>NUCLEOTIDE SEQUENCE [LARGE SCALE GENOMIC DNA]</scope>
    <source>
        <strain evidence="1 2">DSM 29057</strain>
    </source>
</reference>
<dbReference type="OrthoDB" id="964455at2"/>
<dbReference type="AlphaFoldDB" id="A0A2P8GFN7"/>
<evidence type="ECO:0000313" key="2">
    <source>
        <dbReference type="Proteomes" id="UP000241964"/>
    </source>
</evidence>
<evidence type="ECO:0000313" key="1">
    <source>
        <dbReference type="EMBL" id="PSL32750.1"/>
    </source>
</evidence>
<comment type="caution">
    <text evidence="1">The sequence shown here is derived from an EMBL/GenBank/DDBJ whole genome shotgun (WGS) entry which is preliminary data.</text>
</comment>
<dbReference type="RefSeq" id="WP_106594346.1">
    <property type="nucleotide sequence ID" value="NZ_PYAS01000002.1"/>
</dbReference>
<sequence>MNDLIQTYNQLSETQQKQLVAFANLLLLKQRTKQSTGNLTDWKDKITKVSTWTEEDIRALEQNSKHLNEWRVQDW</sequence>
<organism evidence="1 2">
    <name type="scientific">Dyadobacter jiangsuensis</name>
    <dbReference type="NCBI Taxonomy" id="1591085"/>
    <lineage>
        <taxon>Bacteria</taxon>
        <taxon>Pseudomonadati</taxon>
        <taxon>Bacteroidota</taxon>
        <taxon>Cytophagia</taxon>
        <taxon>Cytophagales</taxon>
        <taxon>Spirosomataceae</taxon>
        <taxon>Dyadobacter</taxon>
    </lineage>
</organism>
<evidence type="ECO:0008006" key="3">
    <source>
        <dbReference type="Google" id="ProtNLM"/>
    </source>
</evidence>
<accession>A0A2P8GFN7</accession>
<proteinExistence type="predicted"/>
<keyword evidence="2" id="KW-1185">Reference proteome</keyword>
<protein>
    <recommendedName>
        <fullName evidence="3">DUF2281 domain-containing protein</fullName>
    </recommendedName>
</protein>
<dbReference type="Proteomes" id="UP000241964">
    <property type="component" value="Unassembled WGS sequence"/>
</dbReference>
<dbReference type="EMBL" id="PYAS01000002">
    <property type="protein sequence ID" value="PSL32750.1"/>
    <property type="molecule type" value="Genomic_DNA"/>
</dbReference>
<gene>
    <name evidence="1" type="ORF">CLV60_102469</name>
</gene>